<evidence type="ECO:0000313" key="3">
    <source>
        <dbReference type="Proteomes" id="UP000217103"/>
    </source>
</evidence>
<proteinExistence type="predicted"/>
<dbReference type="OrthoDB" id="871494at2"/>
<feature type="region of interest" description="Disordered" evidence="1">
    <location>
        <begin position="101"/>
        <end position="125"/>
    </location>
</feature>
<evidence type="ECO:0000313" key="2">
    <source>
        <dbReference type="EMBL" id="SDQ43462.1"/>
    </source>
</evidence>
<name>A0A1H1AUY9_9ACTN</name>
<dbReference type="STRING" id="35622.SAMN04489764_0664"/>
<keyword evidence="3" id="KW-1185">Reference proteome</keyword>
<evidence type="ECO:0000256" key="1">
    <source>
        <dbReference type="SAM" id="MobiDB-lite"/>
    </source>
</evidence>
<protein>
    <submittedName>
        <fullName evidence="2">Uncharacterized protein</fullName>
    </submittedName>
</protein>
<organism evidence="2 3">
    <name type="scientific">Thermostaphylospora chromogena</name>
    <dbReference type="NCBI Taxonomy" id="35622"/>
    <lineage>
        <taxon>Bacteria</taxon>
        <taxon>Bacillati</taxon>
        <taxon>Actinomycetota</taxon>
        <taxon>Actinomycetes</taxon>
        <taxon>Streptosporangiales</taxon>
        <taxon>Thermomonosporaceae</taxon>
        <taxon>Thermostaphylospora</taxon>
    </lineage>
</organism>
<gene>
    <name evidence="2" type="ORF">SAMN04489764_0664</name>
</gene>
<dbReference type="RefSeq" id="WP_093257630.1">
    <property type="nucleotide sequence ID" value="NZ_FNKK01000002.1"/>
</dbReference>
<dbReference type="AlphaFoldDB" id="A0A1H1AUY9"/>
<accession>A0A1H1AUY9</accession>
<dbReference type="EMBL" id="FNKK01000002">
    <property type="protein sequence ID" value="SDQ43462.1"/>
    <property type="molecule type" value="Genomic_DNA"/>
</dbReference>
<feature type="region of interest" description="Disordered" evidence="1">
    <location>
        <begin position="1"/>
        <end position="21"/>
    </location>
</feature>
<sequence>MGARPAGVGGRPRPPFDPGLTPSHGVFYRGWTNWLRGGVLSLQPAGSRDPAEERRFAADSAELASAFDASASPYLEAYPGQAWPVDSAVAVASLRLHDTLLRPGTRTPSGGGWTRCAAGSTRAPA</sequence>
<dbReference type="Proteomes" id="UP000217103">
    <property type="component" value="Unassembled WGS sequence"/>
</dbReference>
<reference evidence="2 3" key="1">
    <citation type="submission" date="2016-10" db="EMBL/GenBank/DDBJ databases">
        <authorList>
            <person name="de Groot N.N."/>
        </authorList>
    </citation>
    <scope>NUCLEOTIDE SEQUENCE [LARGE SCALE GENOMIC DNA]</scope>
    <source>
        <strain evidence="2 3">DSM 43794</strain>
    </source>
</reference>